<organism evidence="2 3">
    <name type="scientific">Spartinivicinus marinus</name>
    <dbReference type="NCBI Taxonomy" id="2994442"/>
    <lineage>
        <taxon>Bacteria</taxon>
        <taxon>Pseudomonadati</taxon>
        <taxon>Pseudomonadota</taxon>
        <taxon>Gammaproteobacteria</taxon>
        <taxon>Oceanospirillales</taxon>
        <taxon>Zooshikellaceae</taxon>
        <taxon>Spartinivicinus</taxon>
    </lineage>
</organism>
<accession>A0A853I3B8</accession>
<evidence type="ECO:0000256" key="1">
    <source>
        <dbReference type="SAM" id="SignalP"/>
    </source>
</evidence>
<feature type="chain" id="PRO_5032422376" evidence="1">
    <location>
        <begin position="24"/>
        <end position="122"/>
    </location>
</feature>
<gene>
    <name evidence="2" type="ORF">H0A36_13850</name>
</gene>
<sequence length="122" mass="14068">MNRNKINTVIGVVFTLFVSGVFASPNTVTGNIGKYQEYVDSMPDYVMTTDFKKYFRIIQNPLRIINITNQCRVAHYLITDSAGGYQYHEYRIESRQVVPMLKVDPPRGGGWVKQEYLYSEVC</sequence>
<feature type="signal peptide" evidence="1">
    <location>
        <begin position="1"/>
        <end position="23"/>
    </location>
</feature>
<evidence type="ECO:0000313" key="3">
    <source>
        <dbReference type="Proteomes" id="UP000569732"/>
    </source>
</evidence>
<proteinExistence type="predicted"/>
<name>A0A853I3B8_9GAMM</name>
<comment type="caution">
    <text evidence="2">The sequence shown here is derived from an EMBL/GenBank/DDBJ whole genome shotgun (WGS) entry which is preliminary data.</text>
</comment>
<keyword evidence="3" id="KW-1185">Reference proteome</keyword>
<dbReference type="AlphaFoldDB" id="A0A853I3B8"/>
<dbReference type="EMBL" id="JACCKB010000021">
    <property type="protein sequence ID" value="NYZ67099.1"/>
    <property type="molecule type" value="Genomic_DNA"/>
</dbReference>
<dbReference type="Proteomes" id="UP000569732">
    <property type="component" value="Unassembled WGS sequence"/>
</dbReference>
<keyword evidence="1" id="KW-0732">Signal</keyword>
<dbReference type="RefSeq" id="WP_180569123.1">
    <property type="nucleotide sequence ID" value="NZ_JACCKB010000021.1"/>
</dbReference>
<reference evidence="2 3" key="1">
    <citation type="submission" date="2020-07" db="EMBL/GenBank/DDBJ databases">
        <title>Endozoicomonas sp. nov., isolated from sediment.</title>
        <authorList>
            <person name="Gu T."/>
        </authorList>
    </citation>
    <scope>NUCLEOTIDE SEQUENCE [LARGE SCALE GENOMIC DNA]</scope>
    <source>
        <strain evidence="2 3">SM1973</strain>
    </source>
</reference>
<protein>
    <submittedName>
        <fullName evidence="2">Uncharacterized protein</fullName>
    </submittedName>
</protein>
<evidence type="ECO:0000313" key="2">
    <source>
        <dbReference type="EMBL" id="NYZ67099.1"/>
    </source>
</evidence>